<keyword evidence="9 12" id="KW-1133">Transmembrane helix</keyword>
<keyword evidence="4" id="KW-1003">Cell membrane</keyword>
<dbReference type="InterPro" id="IPR033463">
    <property type="entry name" value="sCache_3"/>
</dbReference>
<keyword evidence="10" id="KW-0902">Two-component regulatory system</keyword>
<dbReference type="InterPro" id="IPR004358">
    <property type="entry name" value="Sig_transdc_His_kin-like_C"/>
</dbReference>
<keyword evidence="7 12" id="KW-0812">Transmembrane</keyword>
<comment type="caution">
    <text evidence="14">The sequence shown here is derived from an EMBL/GenBank/DDBJ whole genome shotgun (WGS) entry which is preliminary data.</text>
</comment>
<evidence type="ECO:0000256" key="10">
    <source>
        <dbReference type="ARBA" id="ARBA00023012"/>
    </source>
</evidence>
<comment type="subcellular location">
    <subcellularLocation>
        <location evidence="2">Cell membrane</location>
        <topology evidence="2">Multi-pass membrane protein</topology>
    </subcellularLocation>
</comment>
<evidence type="ECO:0000256" key="1">
    <source>
        <dbReference type="ARBA" id="ARBA00000085"/>
    </source>
</evidence>
<sequence length="550" mass="57628">MRRWWRSASIATRVFVQTAAMLVVAAIGAFALLALDAQHAQEREAAVASRELAQAMAATPTIQQATATAAARYDEHPEAAVDGASEAMQAYVEAVREATRLDFVTVMHPDGTRYTHPDPAQIGRTFLGTTAPALAGATFTEVFEGTLGPSVRAVTPVTVDGRIVALVAAGVTIERVGGLVVERLLVVGALLVAALVVSAFGAWLLARRLDRATGGRRPEELARLFAAHEAALHSVDDGLVLVEDGSVVLANDRARALLGIEAARLPLPADAPLPREVRRVLDGEGQVRVQGRWLVVERHRAGAGTATGTSSGTTTLTIRDRTELQRMTGELDAVRTLAAALRAQTHEFGNRMHTVATLIELDQPRQALEVATAGRDLGQRLADRVVGDDEEPVIAALLLGKAAEAHERGVEMHVETHLEPGTHGIDPVDFVTVLGNLVDNAIDAAAERANAVLATGGDAAAWVEVYLDEDDGHIVLQVSDSGAGVPAAQRDAAFGAGWSTKPAGPHGRGFGLSIVRETVDRLGGSVELGQAERGGGAAVTVQLPRPGGAS</sequence>
<dbReference type="PRINTS" id="PR00344">
    <property type="entry name" value="BCTRLSENSOR"/>
</dbReference>
<evidence type="ECO:0000259" key="13">
    <source>
        <dbReference type="PROSITE" id="PS50109"/>
    </source>
</evidence>
<dbReference type="InterPro" id="IPR036890">
    <property type="entry name" value="HATPase_C_sf"/>
</dbReference>
<protein>
    <recommendedName>
        <fullName evidence="3">histidine kinase</fullName>
        <ecNumber evidence="3">2.7.13.3</ecNumber>
    </recommendedName>
</protein>
<evidence type="ECO:0000256" key="12">
    <source>
        <dbReference type="SAM" id="Phobius"/>
    </source>
</evidence>
<keyword evidence="11 12" id="KW-0472">Membrane</keyword>
<dbReference type="SUPFAM" id="SSF55874">
    <property type="entry name" value="ATPase domain of HSP90 chaperone/DNA topoisomerase II/histidine kinase"/>
    <property type="match status" value="1"/>
</dbReference>
<name>A0ABQ2KFU8_9MICO</name>
<dbReference type="PROSITE" id="PS50109">
    <property type="entry name" value="HIS_KIN"/>
    <property type="match status" value="1"/>
</dbReference>
<evidence type="ECO:0000256" key="5">
    <source>
        <dbReference type="ARBA" id="ARBA00022553"/>
    </source>
</evidence>
<dbReference type="SMART" id="SM00387">
    <property type="entry name" value="HATPase_c"/>
    <property type="match status" value="1"/>
</dbReference>
<accession>A0ABQ2KFU8</accession>
<evidence type="ECO:0000256" key="11">
    <source>
        <dbReference type="ARBA" id="ARBA00023136"/>
    </source>
</evidence>
<proteinExistence type="predicted"/>
<evidence type="ECO:0000256" key="8">
    <source>
        <dbReference type="ARBA" id="ARBA00022777"/>
    </source>
</evidence>
<dbReference type="PANTHER" id="PTHR44936">
    <property type="entry name" value="SENSOR PROTEIN CREC"/>
    <property type="match status" value="1"/>
</dbReference>
<evidence type="ECO:0000256" key="7">
    <source>
        <dbReference type="ARBA" id="ARBA00022692"/>
    </source>
</evidence>
<dbReference type="Pfam" id="PF13188">
    <property type="entry name" value="PAS_8"/>
    <property type="match status" value="1"/>
</dbReference>
<evidence type="ECO:0000313" key="15">
    <source>
        <dbReference type="Proteomes" id="UP000626982"/>
    </source>
</evidence>
<keyword evidence="6" id="KW-0808">Transferase</keyword>
<dbReference type="Gene3D" id="3.30.565.10">
    <property type="entry name" value="Histidine kinase-like ATPase, C-terminal domain"/>
    <property type="match status" value="1"/>
</dbReference>
<comment type="catalytic activity">
    <reaction evidence="1">
        <text>ATP + protein L-histidine = ADP + protein N-phospho-L-histidine.</text>
        <dbReference type="EC" id="2.7.13.3"/>
    </reaction>
</comment>
<feature type="transmembrane region" description="Helical" evidence="12">
    <location>
        <begin position="184"/>
        <end position="206"/>
    </location>
</feature>
<dbReference type="EC" id="2.7.13.3" evidence="3"/>
<dbReference type="InterPro" id="IPR005467">
    <property type="entry name" value="His_kinase_dom"/>
</dbReference>
<dbReference type="PANTHER" id="PTHR44936:SF9">
    <property type="entry name" value="SENSOR PROTEIN CREC"/>
    <property type="match status" value="1"/>
</dbReference>
<dbReference type="InterPro" id="IPR050980">
    <property type="entry name" value="2C_sensor_his_kinase"/>
</dbReference>
<evidence type="ECO:0000313" key="14">
    <source>
        <dbReference type="EMBL" id="GGN80502.1"/>
    </source>
</evidence>
<keyword evidence="5" id="KW-0597">Phosphoprotein</keyword>
<dbReference type="Proteomes" id="UP000626982">
    <property type="component" value="Unassembled WGS sequence"/>
</dbReference>
<keyword evidence="8 14" id="KW-0418">Kinase</keyword>
<dbReference type="InterPro" id="IPR000014">
    <property type="entry name" value="PAS"/>
</dbReference>
<dbReference type="Gene3D" id="3.30.450.20">
    <property type="entry name" value="PAS domain"/>
    <property type="match status" value="2"/>
</dbReference>
<dbReference type="RefSeq" id="WP_188716354.1">
    <property type="nucleotide sequence ID" value="NZ_BAABBD010000001.1"/>
</dbReference>
<dbReference type="EMBL" id="BMLM01000001">
    <property type="protein sequence ID" value="GGN80502.1"/>
    <property type="molecule type" value="Genomic_DNA"/>
</dbReference>
<evidence type="ECO:0000256" key="3">
    <source>
        <dbReference type="ARBA" id="ARBA00012438"/>
    </source>
</evidence>
<dbReference type="Pfam" id="PF02518">
    <property type="entry name" value="HATPase_c"/>
    <property type="match status" value="1"/>
</dbReference>
<gene>
    <name evidence="14" type="ORF">GCM10010968_08360</name>
</gene>
<dbReference type="SUPFAM" id="SSF103190">
    <property type="entry name" value="Sensory domain-like"/>
    <property type="match status" value="1"/>
</dbReference>
<dbReference type="Pfam" id="PF17203">
    <property type="entry name" value="sCache_3_2"/>
    <property type="match status" value="1"/>
</dbReference>
<organism evidence="14 15">
    <name type="scientific">Agrococcus terreus</name>
    <dbReference type="NCBI Taxonomy" id="574649"/>
    <lineage>
        <taxon>Bacteria</taxon>
        <taxon>Bacillati</taxon>
        <taxon>Actinomycetota</taxon>
        <taxon>Actinomycetes</taxon>
        <taxon>Micrococcales</taxon>
        <taxon>Microbacteriaceae</taxon>
        <taxon>Agrococcus</taxon>
    </lineage>
</organism>
<reference evidence="15" key="1">
    <citation type="journal article" date="2019" name="Int. J. Syst. Evol. Microbiol.">
        <title>The Global Catalogue of Microorganisms (GCM) 10K type strain sequencing project: providing services to taxonomists for standard genome sequencing and annotation.</title>
        <authorList>
            <consortium name="The Broad Institute Genomics Platform"/>
            <consortium name="The Broad Institute Genome Sequencing Center for Infectious Disease"/>
            <person name="Wu L."/>
            <person name="Ma J."/>
        </authorList>
    </citation>
    <scope>NUCLEOTIDE SEQUENCE [LARGE SCALE GENOMIC DNA]</scope>
    <source>
        <strain evidence="15">CGMCC 1.6960</strain>
    </source>
</reference>
<evidence type="ECO:0000256" key="4">
    <source>
        <dbReference type="ARBA" id="ARBA00022475"/>
    </source>
</evidence>
<dbReference type="InterPro" id="IPR029151">
    <property type="entry name" value="Sensor-like_sf"/>
</dbReference>
<dbReference type="InterPro" id="IPR003594">
    <property type="entry name" value="HATPase_dom"/>
</dbReference>
<feature type="domain" description="Histidine kinase" evidence="13">
    <location>
        <begin position="343"/>
        <end position="547"/>
    </location>
</feature>
<keyword evidence="15" id="KW-1185">Reference proteome</keyword>
<dbReference type="GO" id="GO:0016301">
    <property type="term" value="F:kinase activity"/>
    <property type="evidence" value="ECO:0007669"/>
    <property type="project" value="UniProtKB-KW"/>
</dbReference>
<evidence type="ECO:0000256" key="2">
    <source>
        <dbReference type="ARBA" id="ARBA00004651"/>
    </source>
</evidence>
<evidence type="ECO:0000256" key="6">
    <source>
        <dbReference type="ARBA" id="ARBA00022679"/>
    </source>
</evidence>
<evidence type="ECO:0000256" key="9">
    <source>
        <dbReference type="ARBA" id="ARBA00022989"/>
    </source>
</evidence>